<keyword evidence="16" id="KW-0325">Glycoprotein</keyword>
<protein>
    <recommendedName>
        <fullName evidence="4">CD44 antigen</fullName>
    </recommendedName>
    <alternativeName>
        <fullName evidence="22">GP90 lymphocyte homing/adhesion receptor</fullName>
    </alternativeName>
    <alternativeName>
        <fullName evidence="21">HUTCH-I</fullName>
    </alternativeName>
    <alternativeName>
        <fullName evidence="23">Hermes antigen</fullName>
    </alternativeName>
    <alternativeName>
        <fullName evidence="20">Hyaluronate receptor</fullName>
    </alternativeName>
    <alternativeName>
        <fullName evidence="18">Phagocytic glycoprotein 1</fullName>
    </alternativeName>
    <alternativeName>
        <fullName evidence="19">Phagocytic glycoprotein I</fullName>
    </alternativeName>
</protein>
<dbReference type="Pfam" id="PF00193">
    <property type="entry name" value="Xlink"/>
    <property type="match status" value="1"/>
</dbReference>
<dbReference type="GO" id="GO:0005902">
    <property type="term" value="C:microvillus"/>
    <property type="evidence" value="ECO:0007669"/>
    <property type="project" value="UniProtKB-SubCell"/>
</dbReference>
<dbReference type="GO" id="GO:0005576">
    <property type="term" value="C:extracellular region"/>
    <property type="evidence" value="ECO:0007669"/>
    <property type="project" value="UniProtKB-SubCell"/>
</dbReference>
<feature type="compositionally biased region" description="Low complexity" evidence="25">
    <location>
        <begin position="148"/>
        <end position="158"/>
    </location>
</feature>
<comment type="subcellular location">
    <subcellularLocation>
        <location evidence="2">Cell membrane</location>
        <topology evidence="2">Single-pass type I membrane protein</topology>
    </subcellularLocation>
    <subcellularLocation>
        <location evidence="1">Cell projection</location>
        <location evidence="1">Microvillus</location>
    </subcellularLocation>
    <subcellularLocation>
        <location evidence="3">Secreted</location>
    </subcellularLocation>
</comment>
<dbReference type="InterPro" id="IPR016186">
    <property type="entry name" value="C-type_lectin-like/link_sf"/>
</dbReference>
<keyword evidence="10" id="KW-0130">Cell adhesion</keyword>
<keyword evidence="5" id="KW-1003">Cell membrane</keyword>
<comment type="caution">
    <text evidence="24">Lacks conserved residue(s) required for the propagation of feature annotation.</text>
</comment>
<evidence type="ECO:0000256" key="15">
    <source>
        <dbReference type="ARBA" id="ARBA00023170"/>
    </source>
</evidence>
<evidence type="ECO:0000256" key="25">
    <source>
        <dbReference type="SAM" id="MobiDB-lite"/>
    </source>
</evidence>
<feature type="domain" description="Link" evidence="28">
    <location>
        <begin position="32"/>
        <end position="123"/>
    </location>
</feature>
<evidence type="ECO:0000256" key="12">
    <source>
        <dbReference type="ARBA" id="ARBA00022989"/>
    </source>
</evidence>
<keyword evidence="17" id="KW-0966">Cell projection</keyword>
<keyword evidence="13 26" id="KW-0472">Membrane</keyword>
<dbReference type="SUPFAM" id="SSF56436">
    <property type="entry name" value="C-type lectin-like"/>
    <property type="match status" value="1"/>
</dbReference>
<dbReference type="GO" id="GO:0006954">
    <property type="term" value="P:inflammatory response"/>
    <property type="evidence" value="ECO:0007669"/>
    <property type="project" value="TreeGrafter"/>
</dbReference>
<evidence type="ECO:0000313" key="29">
    <source>
        <dbReference type="Proteomes" id="UP000192220"/>
    </source>
</evidence>
<dbReference type="GO" id="GO:0007155">
    <property type="term" value="P:cell adhesion"/>
    <property type="evidence" value="ECO:0007669"/>
    <property type="project" value="UniProtKB-KW"/>
</dbReference>
<dbReference type="InterPro" id="IPR016187">
    <property type="entry name" value="CTDL_fold"/>
</dbReference>
<keyword evidence="11" id="KW-0654">Proteoglycan</keyword>
<reference evidence="30" key="1">
    <citation type="submission" date="2025-08" db="UniProtKB">
        <authorList>
            <consortium name="RefSeq"/>
        </authorList>
    </citation>
    <scope>IDENTIFICATION</scope>
    <source>
        <strain evidence="30">Quisiro</strain>
        <tissue evidence="30">Liver</tissue>
    </source>
</reference>
<dbReference type="PRINTS" id="PR01265">
    <property type="entry name" value="LINKMODULE"/>
</dbReference>
<keyword evidence="7" id="KW-0597">Phosphoprotein</keyword>
<organism evidence="29 30">
    <name type="scientific">Austrofundulus limnaeus</name>
    <name type="common">Annual killifish</name>
    <dbReference type="NCBI Taxonomy" id="52670"/>
    <lineage>
        <taxon>Eukaryota</taxon>
        <taxon>Metazoa</taxon>
        <taxon>Chordata</taxon>
        <taxon>Craniata</taxon>
        <taxon>Vertebrata</taxon>
        <taxon>Euteleostomi</taxon>
        <taxon>Actinopterygii</taxon>
        <taxon>Neopterygii</taxon>
        <taxon>Teleostei</taxon>
        <taxon>Neoteleostei</taxon>
        <taxon>Acanthomorphata</taxon>
        <taxon>Ovalentaria</taxon>
        <taxon>Atherinomorphae</taxon>
        <taxon>Cyprinodontiformes</taxon>
        <taxon>Rivulidae</taxon>
        <taxon>Austrofundulus</taxon>
    </lineage>
</organism>
<evidence type="ECO:0000256" key="8">
    <source>
        <dbReference type="ARBA" id="ARBA00022692"/>
    </source>
</evidence>
<feature type="compositionally biased region" description="Basic and acidic residues" evidence="25">
    <location>
        <begin position="356"/>
        <end position="367"/>
    </location>
</feature>
<keyword evidence="6" id="KW-0964">Secreted</keyword>
<dbReference type="RefSeq" id="XP_013854986.1">
    <property type="nucleotide sequence ID" value="XM_013999532.1"/>
</dbReference>
<evidence type="ECO:0000256" key="11">
    <source>
        <dbReference type="ARBA" id="ARBA00022974"/>
    </source>
</evidence>
<feature type="chain" id="PRO_5014142213" description="CD44 antigen" evidence="27">
    <location>
        <begin position="19"/>
        <end position="367"/>
    </location>
</feature>
<evidence type="ECO:0000256" key="27">
    <source>
        <dbReference type="SAM" id="SignalP"/>
    </source>
</evidence>
<feature type="disulfide bond" evidence="24">
    <location>
        <begin position="77"/>
        <end position="98"/>
    </location>
</feature>
<keyword evidence="14 24" id="KW-1015">Disulfide bond</keyword>
<evidence type="ECO:0000256" key="16">
    <source>
        <dbReference type="ARBA" id="ARBA00023180"/>
    </source>
</evidence>
<evidence type="ECO:0000256" key="13">
    <source>
        <dbReference type="ARBA" id="ARBA00023136"/>
    </source>
</evidence>
<keyword evidence="15" id="KW-0675">Receptor</keyword>
<evidence type="ECO:0000313" key="30">
    <source>
        <dbReference type="RefSeq" id="XP_013854986.1"/>
    </source>
</evidence>
<evidence type="ECO:0000256" key="19">
    <source>
        <dbReference type="ARBA" id="ARBA00029928"/>
    </source>
</evidence>
<dbReference type="InterPro" id="IPR001231">
    <property type="entry name" value="CD44_antigen"/>
</dbReference>
<dbReference type="GO" id="GO:0005540">
    <property type="term" value="F:hyaluronic acid binding"/>
    <property type="evidence" value="ECO:0007669"/>
    <property type="project" value="InterPro"/>
</dbReference>
<dbReference type="Proteomes" id="UP000192220">
    <property type="component" value="Unplaced"/>
</dbReference>
<evidence type="ECO:0000256" key="20">
    <source>
        <dbReference type="ARBA" id="ARBA00031179"/>
    </source>
</evidence>
<feature type="region of interest" description="Disordered" evidence="25">
    <location>
        <begin position="341"/>
        <end position="367"/>
    </location>
</feature>
<dbReference type="Gene3D" id="3.10.100.10">
    <property type="entry name" value="Mannose-Binding Protein A, subunit A"/>
    <property type="match status" value="1"/>
</dbReference>
<dbReference type="GO" id="GO:0035692">
    <property type="term" value="C:macrophage migration inhibitory factor receptor complex"/>
    <property type="evidence" value="ECO:0007669"/>
    <property type="project" value="TreeGrafter"/>
</dbReference>
<feature type="compositionally biased region" description="Polar residues" evidence="25">
    <location>
        <begin position="341"/>
        <end position="351"/>
    </location>
</feature>
<dbReference type="OrthoDB" id="8952307at2759"/>
<dbReference type="PROSITE" id="PS50963">
    <property type="entry name" value="LINK_2"/>
    <property type="match status" value="1"/>
</dbReference>
<evidence type="ECO:0000256" key="21">
    <source>
        <dbReference type="ARBA" id="ARBA00031823"/>
    </source>
</evidence>
<evidence type="ECO:0000256" key="1">
    <source>
        <dbReference type="ARBA" id="ARBA00004105"/>
    </source>
</evidence>
<evidence type="ECO:0000256" key="23">
    <source>
        <dbReference type="ARBA" id="ARBA00032917"/>
    </source>
</evidence>
<evidence type="ECO:0000256" key="4">
    <source>
        <dbReference type="ARBA" id="ARBA00020474"/>
    </source>
</evidence>
<evidence type="ECO:0000256" key="10">
    <source>
        <dbReference type="ARBA" id="ARBA00022889"/>
    </source>
</evidence>
<dbReference type="STRING" id="52670.A0A2I4AHP1"/>
<keyword evidence="8 26" id="KW-0812">Transmembrane</keyword>
<evidence type="ECO:0000256" key="5">
    <source>
        <dbReference type="ARBA" id="ARBA00022475"/>
    </source>
</evidence>
<dbReference type="GeneID" id="106510809"/>
<feature type="transmembrane region" description="Helical" evidence="26">
    <location>
        <begin position="272"/>
        <end position="293"/>
    </location>
</feature>
<sequence>MWTLLLGVIFGLLASSRSDQLQVNARGCSFAGVFQAEGAGRHSLTFEMAKKVCEQLESVLASQQDVEEAYNRSMETCRYGWISNESIAILRHRQHENCSKSMIGLIRHSTTSPDDKYDVYCYDKTAGLKKNCTKAFRISEVSTEAETDTTPTSQSDDTVFTEADRPTATTEADKETIVVTTQANTAPAELSTEVVPGIPDGGEFLGGTDSSTTEADTGSGLPLDPSIKATDEVPHTAPPPTKTADQTPKKGRALTPPASDDEKQDNHTSSDWLVIIIVILAVVAIFIVCVAVAKSKSWCGRKQTLMITAKDGGEGNGTAAAASSSHNQDREQEMVTLMNKENIQENGNTEEFTVIKLEESPDKDQQA</sequence>
<evidence type="ECO:0000256" key="24">
    <source>
        <dbReference type="PROSITE-ProRule" id="PRU00323"/>
    </source>
</evidence>
<keyword evidence="12 26" id="KW-1133">Transmembrane helix</keyword>
<dbReference type="PANTHER" id="PTHR10225:SF6">
    <property type="entry name" value="CD44 ANTIGEN"/>
    <property type="match status" value="1"/>
</dbReference>
<evidence type="ECO:0000256" key="7">
    <source>
        <dbReference type="ARBA" id="ARBA00022553"/>
    </source>
</evidence>
<dbReference type="InterPro" id="IPR043210">
    <property type="entry name" value="CD44_antigen-like"/>
</dbReference>
<dbReference type="GO" id="GO:0004896">
    <property type="term" value="F:cytokine receptor activity"/>
    <property type="evidence" value="ECO:0007669"/>
    <property type="project" value="TreeGrafter"/>
</dbReference>
<accession>A0A2I4AHP1</accession>
<evidence type="ECO:0000259" key="28">
    <source>
        <dbReference type="PROSITE" id="PS50963"/>
    </source>
</evidence>
<dbReference type="InterPro" id="IPR000538">
    <property type="entry name" value="Link_dom"/>
</dbReference>
<feature type="signal peptide" evidence="27">
    <location>
        <begin position="1"/>
        <end position="18"/>
    </location>
</feature>
<evidence type="ECO:0000256" key="22">
    <source>
        <dbReference type="ARBA" id="ARBA00032514"/>
    </source>
</evidence>
<feature type="region of interest" description="Disordered" evidence="25">
    <location>
        <begin position="187"/>
        <end position="266"/>
    </location>
</feature>
<evidence type="ECO:0000256" key="26">
    <source>
        <dbReference type="SAM" id="Phobius"/>
    </source>
</evidence>
<proteinExistence type="predicted"/>
<dbReference type="AlphaFoldDB" id="A0A2I4AHP1"/>
<evidence type="ECO:0000256" key="14">
    <source>
        <dbReference type="ARBA" id="ARBA00023157"/>
    </source>
</evidence>
<dbReference type="SMART" id="SM00445">
    <property type="entry name" value="LINK"/>
    <property type="match status" value="1"/>
</dbReference>
<dbReference type="KEGG" id="alim:106510809"/>
<feature type="region of interest" description="Disordered" evidence="25">
    <location>
        <begin position="141"/>
        <end position="173"/>
    </location>
</feature>
<dbReference type="GO" id="GO:0016323">
    <property type="term" value="C:basolateral plasma membrane"/>
    <property type="evidence" value="ECO:0007669"/>
    <property type="project" value="TreeGrafter"/>
</dbReference>
<evidence type="ECO:0000256" key="6">
    <source>
        <dbReference type="ARBA" id="ARBA00022525"/>
    </source>
</evidence>
<gene>
    <name evidence="30" type="primary">LOC106510809</name>
</gene>
<dbReference type="PANTHER" id="PTHR10225">
    <property type="entry name" value="HYALURONAN RECEPTOR"/>
    <property type="match status" value="1"/>
</dbReference>
<dbReference type="InParanoid" id="A0A2I4AHP1"/>
<evidence type="ECO:0000256" key="9">
    <source>
        <dbReference type="ARBA" id="ARBA00022729"/>
    </source>
</evidence>
<keyword evidence="29" id="KW-1185">Reference proteome</keyword>
<evidence type="ECO:0000256" key="3">
    <source>
        <dbReference type="ARBA" id="ARBA00004613"/>
    </source>
</evidence>
<keyword evidence="9 27" id="KW-0732">Signal</keyword>
<evidence type="ECO:0000256" key="2">
    <source>
        <dbReference type="ARBA" id="ARBA00004251"/>
    </source>
</evidence>
<dbReference type="PRINTS" id="PR00658">
    <property type="entry name" value="CD44"/>
</dbReference>
<evidence type="ECO:0000256" key="18">
    <source>
        <dbReference type="ARBA" id="ARBA00029917"/>
    </source>
</evidence>
<evidence type="ECO:0000256" key="17">
    <source>
        <dbReference type="ARBA" id="ARBA00023273"/>
    </source>
</evidence>
<dbReference type="GO" id="GO:0070374">
    <property type="term" value="P:positive regulation of ERK1 and ERK2 cascade"/>
    <property type="evidence" value="ECO:0007669"/>
    <property type="project" value="TreeGrafter"/>
</dbReference>
<name>A0A2I4AHP1_AUSLI</name>